<dbReference type="Proteomes" id="UP001200537">
    <property type="component" value="Unassembled WGS sequence"/>
</dbReference>
<sequence length="427" mass="47904">MSLIKPGYRSRLIDEKIARYLGIFGAVCIEGPKWCGKTWTSLVHANSVSYLTDRSQRDLAMIDPKYIFTHQSPQLLDEWQIVPEIWDAVRHECDTDREKGKFLLTGSTALKVNEGEHEVFHSGVGRIVTLRMHPMSLYESGDSTGEVSLSSLLKGTVETGYVGEVDLEKLARLIVRGGWPENIDTAEEDCGVIPESYIDSLVTKDMHEGAGKKRNPHKMRMLLRSLSRNESTLVGNKTLVKDIEEYENQDELIESRATIADYLGVLDSLYLTANQEAFSLNYRSSARIGKAAKKHLVDPSLCCATLGLSAEKLLYDHETFGLLFEALVERDLRIYADYHGGHLFHFRDNTSGDEVDAILEFKNGDYAAFEIKLSDGSINDAITSLTRFYRYAKKKPKVMGVIVGHLQAVMQDKETGIYIIPATSLKP</sequence>
<evidence type="ECO:0000313" key="4">
    <source>
        <dbReference type="Proteomes" id="UP001200537"/>
    </source>
</evidence>
<dbReference type="AlphaFoldDB" id="A0AAJ1BDN9"/>
<accession>A0AAJ1BDN9</accession>
<dbReference type="PANTHER" id="PTHR43566">
    <property type="entry name" value="CONSERVED PROTEIN"/>
    <property type="match status" value="1"/>
</dbReference>
<feature type="domain" description="AAA" evidence="1">
    <location>
        <begin position="26"/>
        <end position="139"/>
    </location>
</feature>
<dbReference type="InterPro" id="IPR025420">
    <property type="entry name" value="DUF4143"/>
</dbReference>
<evidence type="ECO:0000313" key="3">
    <source>
        <dbReference type="EMBL" id="MCG4618095.1"/>
    </source>
</evidence>
<gene>
    <name evidence="3" type="ORF">L0M99_06265</name>
</gene>
<evidence type="ECO:0000259" key="2">
    <source>
        <dbReference type="Pfam" id="PF13635"/>
    </source>
</evidence>
<dbReference type="EMBL" id="JAKNHJ010000011">
    <property type="protein sequence ID" value="MCG4618095.1"/>
    <property type="molecule type" value="Genomic_DNA"/>
</dbReference>
<dbReference type="InterPro" id="IPR041682">
    <property type="entry name" value="AAA_14"/>
</dbReference>
<organism evidence="3 4">
    <name type="scientific">Varibaculum cambriense</name>
    <dbReference type="NCBI Taxonomy" id="184870"/>
    <lineage>
        <taxon>Bacteria</taxon>
        <taxon>Bacillati</taxon>
        <taxon>Actinomycetota</taxon>
        <taxon>Actinomycetes</taxon>
        <taxon>Actinomycetales</taxon>
        <taxon>Actinomycetaceae</taxon>
        <taxon>Varibaculum</taxon>
    </lineage>
</organism>
<dbReference type="Pfam" id="PF13173">
    <property type="entry name" value="AAA_14"/>
    <property type="match status" value="1"/>
</dbReference>
<evidence type="ECO:0000259" key="1">
    <source>
        <dbReference type="Pfam" id="PF13173"/>
    </source>
</evidence>
<name>A0AAJ1BDN9_9ACTO</name>
<dbReference type="RefSeq" id="WP_024058945.1">
    <property type="nucleotide sequence ID" value="NZ_JAGZVZ010000009.1"/>
</dbReference>
<dbReference type="PANTHER" id="PTHR43566:SF2">
    <property type="entry name" value="DUF4143 DOMAIN-CONTAINING PROTEIN"/>
    <property type="match status" value="1"/>
</dbReference>
<reference evidence="3" key="1">
    <citation type="submission" date="2022-01" db="EMBL/GenBank/DDBJ databases">
        <title>Collection of gut derived symbiotic bacterial strains cultured from healthy donors.</title>
        <authorList>
            <person name="Lin H."/>
            <person name="Kohout C."/>
            <person name="Waligurski E."/>
            <person name="Pamer E.G."/>
        </authorList>
    </citation>
    <scope>NUCLEOTIDE SEQUENCE</scope>
    <source>
        <strain evidence="3">DFI.7.46</strain>
    </source>
</reference>
<proteinExistence type="predicted"/>
<comment type="caution">
    <text evidence="3">The sequence shown here is derived from an EMBL/GenBank/DDBJ whole genome shotgun (WGS) entry which is preliminary data.</text>
</comment>
<feature type="domain" description="DUF4143" evidence="2">
    <location>
        <begin position="205"/>
        <end position="374"/>
    </location>
</feature>
<protein>
    <submittedName>
        <fullName evidence="3">DUF4143 domain-containing protein</fullName>
    </submittedName>
</protein>
<dbReference type="Pfam" id="PF13635">
    <property type="entry name" value="DUF4143"/>
    <property type="match status" value="1"/>
</dbReference>